<comment type="caution">
    <text evidence="5">The sequence shown here is derived from an EMBL/GenBank/DDBJ whole genome shotgun (WGS) entry which is preliminary data.</text>
</comment>
<evidence type="ECO:0000259" key="4">
    <source>
        <dbReference type="Pfam" id="PF07819"/>
    </source>
</evidence>
<comment type="function">
    <text evidence="1 3">Involved in inositol deacylation of GPI-anchored proteins which plays important roles in the quality control and ER-associated degradation of GPI-anchored proteins.</text>
</comment>
<dbReference type="SUPFAM" id="SSF53474">
    <property type="entry name" value="alpha/beta-Hydrolases"/>
    <property type="match status" value="1"/>
</dbReference>
<dbReference type="EC" id="3.1.-.-" evidence="3"/>
<dbReference type="GO" id="GO:0015031">
    <property type="term" value="P:protein transport"/>
    <property type="evidence" value="ECO:0007669"/>
    <property type="project" value="UniProtKB-KW"/>
</dbReference>
<dbReference type="InterPro" id="IPR029058">
    <property type="entry name" value="AB_hydrolase_fold"/>
</dbReference>
<dbReference type="PANTHER" id="PTHR11440">
    <property type="entry name" value="LECITHIN-CHOLESTEROL ACYLTRANSFERASE-RELATED"/>
    <property type="match status" value="1"/>
</dbReference>
<keyword evidence="3" id="KW-0653">Protein transport</keyword>
<comment type="subcellular location">
    <subcellularLocation>
        <location evidence="3">Endoplasmic reticulum membrane</location>
    </subcellularLocation>
</comment>
<gene>
    <name evidence="5" type="ORF">B0H63DRAFT_408112</name>
</gene>
<keyword evidence="3" id="KW-0472">Membrane</keyword>
<feature type="domain" description="GPI inositol-deacylase PGAP1-like alpha/beta" evidence="4">
    <location>
        <begin position="149"/>
        <end position="197"/>
    </location>
</feature>
<reference evidence="5" key="2">
    <citation type="submission" date="2023-06" db="EMBL/GenBank/DDBJ databases">
        <authorList>
            <consortium name="Lawrence Berkeley National Laboratory"/>
            <person name="Haridas S."/>
            <person name="Hensen N."/>
            <person name="Bonometti L."/>
            <person name="Westerberg I."/>
            <person name="Brannstrom I.O."/>
            <person name="Guillou S."/>
            <person name="Cros-Aarteil S."/>
            <person name="Calhoun S."/>
            <person name="Kuo A."/>
            <person name="Mondo S."/>
            <person name="Pangilinan J."/>
            <person name="Riley R."/>
            <person name="LaButti K."/>
            <person name="Andreopoulos B."/>
            <person name="Lipzen A."/>
            <person name="Chen C."/>
            <person name="Yanf M."/>
            <person name="Daum C."/>
            <person name="Ng V."/>
            <person name="Clum A."/>
            <person name="Steindorff A."/>
            <person name="Ohm R."/>
            <person name="Martin F."/>
            <person name="Silar P."/>
            <person name="Natvig D."/>
            <person name="Lalanne C."/>
            <person name="Gautier V."/>
            <person name="Ament-velasquez S.L."/>
            <person name="Kruys A."/>
            <person name="Hutchinson M.I."/>
            <person name="Powell A.J."/>
            <person name="Barry K."/>
            <person name="Miller A.N."/>
            <person name="Grigoriev I.V."/>
            <person name="Debuchy R."/>
            <person name="Gladieux P."/>
            <person name="Thoren M.H."/>
            <person name="Johannesson H."/>
        </authorList>
    </citation>
    <scope>NUCLEOTIDE SEQUENCE</scope>
    <source>
        <strain evidence="5">CBS 232.78</strain>
    </source>
</reference>
<keyword evidence="3 5" id="KW-0378">Hydrolase</keyword>
<keyword evidence="6" id="KW-1185">Reference proteome</keyword>
<name>A0AAE0U8G9_9PEZI</name>
<evidence type="ECO:0000256" key="1">
    <source>
        <dbReference type="ARBA" id="ARBA00003496"/>
    </source>
</evidence>
<accession>A0AAE0U8G9</accession>
<reference evidence="5" key="1">
    <citation type="journal article" date="2023" name="Mol. Phylogenet. Evol.">
        <title>Genome-scale phylogeny and comparative genomics of the fungal order Sordariales.</title>
        <authorList>
            <person name="Hensen N."/>
            <person name="Bonometti L."/>
            <person name="Westerberg I."/>
            <person name="Brannstrom I.O."/>
            <person name="Guillou S."/>
            <person name="Cros-Aarteil S."/>
            <person name="Calhoun S."/>
            <person name="Haridas S."/>
            <person name="Kuo A."/>
            <person name="Mondo S."/>
            <person name="Pangilinan J."/>
            <person name="Riley R."/>
            <person name="LaButti K."/>
            <person name="Andreopoulos B."/>
            <person name="Lipzen A."/>
            <person name="Chen C."/>
            <person name="Yan M."/>
            <person name="Daum C."/>
            <person name="Ng V."/>
            <person name="Clum A."/>
            <person name="Steindorff A."/>
            <person name="Ohm R.A."/>
            <person name="Martin F."/>
            <person name="Silar P."/>
            <person name="Natvig D.O."/>
            <person name="Lalanne C."/>
            <person name="Gautier V."/>
            <person name="Ament-Velasquez S.L."/>
            <person name="Kruys A."/>
            <person name="Hutchinson M.I."/>
            <person name="Powell A.J."/>
            <person name="Barry K."/>
            <person name="Miller A.N."/>
            <person name="Grigoriev I.V."/>
            <person name="Debuchy R."/>
            <person name="Gladieux P."/>
            <person name="Hiltunen Thoren M."/>
            <person name="Johannesson H."/>
        </authorList>
    </citation>
    <scope>NUCLEOTIDE SEQUENCE</scope>
    <source>
        <strain evidence="5">CBS 232.78</strain>
    </source>
</reference>
<organism evidence="5 6">
    <name type="scientific">Podospora didyma</name>
    <dbReference type="NCBI Taxonomy" id="330526"/>
    <lineage>
        <taxon>Eukaryota</taxon>
        <taxon>Fungi</taxon>
        <taxon>Dikarya</taxon>
        <taxon>Ascomycota</taxon>
        <taxon>Pezizomycotina</taxon>
        <taxon>Sordariomycetes</taxon>
        <taxon>Sordariomycetidae</taxon>
        <taxon>Sordariales</taxon>
        <taxon>Podosporaceae</taxon>
        <taxon>Podospora</taxon>
    </lineage>
</organism>
<dbReference type="Gene3D" id="3.40.50.1820">
    <property type="entry name" value="alpha/beta hydrolase"/>
    <property type="match status" value="1"/>
</dbReference>
<dbReference type="Proteomes" id="UP001285441">
    <property type="component" value="Unassembled WGS sequence"/>
</dbReference>
<sequence>MQHLCRLLYAQMTCRPAARLLRIHTERKAVYLATRSKRCFSLSSSCFRTIYPRNPYKDAKIKGLGKEISDEYALLRESYSSPKHPIVLAHGLLGFVELKLGGSYLPSLHYWRGIKEALSARNIEVITASVPPSGSIEQRAAKLAGDIEAQAKGRSVNIVAHSMGGLDARFMVSQLSPKGVDVKSLVTVSTPHHGSAFADFLIDEIGPDYLPRLYSLWERTTGWETGAFAQLTTKYMNEEFNPKTPDDPSVRYFSYGAMLRTKPPLLSPFRLSHKVVEEKEGPNDGLVSVRSSQWGVYKGTLLGVNHLDLINWSNRLRSTYQKLRGHPLSFNAIAFYLDIADMLASEDL</sequence>
<evidence type="ECO:0000313" key="5">
    <source>
        <dbReference type="EMBL" id="KAK3394881.1"/>
    </source>
</evidence>
<dbReference type="EMBL" id="JAULSW010000001">
    <property type="protein sequence ID" value="KAK3394881.1"/>
    <property type="molecule type" value="Genomic_DNA"/>
</dbReference>
<proteinExistence type="inferred from homology"/>
<protein>
    <recommendedName>
        <fullName evidence="2 3">GPI inositol-deacylase</fullName>
        <ecNumber evidence="3">3.1.-.-</ecNumber>
    </recommendedName>
</protein>
<dbReference type="GO" id="GO:0016788">
    <property type="term" value="F:hydrolase activity, acting on ester bonds"/>
    <property type="evidence" value="ECO:0007669"/>
    <property type="project" value="InterPro"/>
</dbReference>
<evidence type="ECO:0000256" key="2">
    <source>
        <dbReference type="ARBA" id="ARBA00015856"/>
    </source>
</evidence>
<dbReference type="AlphaFoldDB" id="A0AAE0U8G9"/>
<evidence type="ECO:0000313" key="6">
    <source>
        <dbReference type="Proteomes" id="UP001285441"/>
    </source>
</evidence>
<evidence type="ECO:0000256" key="3">
    <source>
        <dbReference type="RuleBase" id="RU365011"/>
    </source>
</evidence>
<dbReference type="GO" id="GO:0005789">
    <property type="term" value="C:endoplasmic reticulum membrane"/>
    <property type="evidence" value="ECO:0007669"/>
    <property type="project" value="UniProtKB-SubCell"/>
</dbReference>
<keyword evidence="3" id="KW-0813">Transport</keyword>
<comment type="similarity">
    <text evidence="3">Belongs to the GPI inositol-deacylase family.</text>
</comment>
<keyword evidence="3" id="KW-0256">Endoplasmic reticulum</keyword>
<dbReference type="Pfam" id="PF07819">
    <property type="entry name" value="PGAP1"/>
    <property type="match status" value="1"/>
</dbReference>
<dbReference type="InterPro" id="IPR012908">
    <property type="entry name" value="PGAP1-ab_dom-like"/>
</dbReference>